<feature type="transmembrane region" description="Helical" evidence="5">
    <location>
        <begin position="39"/>
        <end position="57"/>
    </location>
</feature>
<dbReference type="PROSITE" id="PS51012">
    <property type="entry name" value="ABC_TM2"/>
    <property type="match status" value="1"/>
</dbReference>
<dbReference type="InterPro" id="IPR000412">
    <property type="entry name" value="ABC_2_transport"/>
</dbReference>
<evidence type="ECO:0000259" key="6">
    <source>
        <dbReference type="PROSITE" id="PS51012"/>
    </source>
</evidence>
<dbReference type="InterPro" id="IPR013525">
    <property type="entry name" value="ABC2_TM"/>
</dbReference>
<name>A0A074IUI6_STRSL</name>
<dbReference type="Pfam" id="PF01061">
    <property type="entry name" value="ABC2_membrane"/>
    <property type="match status" value="1"/>
</dbReference>
<proteinExistence type="inferred from homology"/>
<dbReference type="Proteomes" id="UP000027855">
    <property type="component" value="Unassembled WGS sequence"/>
</dbReference>
<evidence type="ECO:0000256" key="3">
    <source>
        <dbReference type="ARBA" id="ARBA00022989"/>
    </source>
</evidence>
<organism evidence="7 8">
    <name type="scientific">Streptococcus salivarius</name>
    <dbReference type="NCBI Taxonomy" id="1304"/>
    <lineage>
        <taxon>Bacteria</taxon>
        <taxon>Bacillati</taxon>
        <taxon>Bacillota</taxon>
        <taxon>Bacilli</taxon>
        <taxon>Lactobacillales</taxon>
        <taxon>Streptococcaceae</taxon>
        <taxon>Streptococcus</taxon>
    </lineage>
</organism>
<comment type="similarity">
    <text evidence="5">Belongs to the ABC-2 integral membrane protein family.</text>
</comment>
<dbReference type="InterPro" id="IPR051784">
    <property type="entry name" value="Nod_factor_ABC_transporter"/>
</dbReference>
<evidence type="ECO:0000256" key="5">
    <source>
        <dbReference type="RuleBase" id="RU361157"/>
    </source>
</evidence>
<evidence type="ECO:0000256" key="2">
    <source>
        <dbReference type="ARBA" id="ARBA00022692"/>
    </source>
</evidence>
<evidence type="ECO:0000256" key="4">
    <source>
        <dbReference type="ARBA" id="ARBA00023136"/>
    </source>
</evidence>
<protein>
    <recommendedName>
        <fullName evidence="5">Transport permease protein</fullName>
    </recommendedName>
</protein>
<dbReference type="RefSeq" id="WP_037601636.1">
    <property type="nucleotide sequence ID" value="NZ_JJMS01000003.1"/>
</dbReference>
<accession>A0A074IUI6</accession>
<comment type="subcellular location">
    <subcellularLocation>
        <location evidence="5">Cell membrane</location>
        <topology evidence="5">Multi-pass membrane protein</topology>
    </subcellularLocation>
    <subcellularLocation>
        <location evidence="1">Membrane</location>
        <topology evidence="1">Multi-pass membrane protein</topology>
    </subcellularLocation>
</comment>
<keyword evidence="5" id="KW-1003">Cell membrane</keyword>
<dbReference type="AlphaFoldDB" id="A0A074IUI6"/>
<sequence>MKASELRHKSDLGVRGIEIIAKNELVAFFRSKGLLLSQLLQPILYVVFIVIGLNSAISKVNYDNIITSYTEYAITGIIGLLIIGQMTQVIYRVTIDKKYGLLSLKLCSGVKPIYYILGMSVYSLLGLLVQEFIIYLVSSMFGVAIPLFNYFLIILLSIVSLFFWNGIAILITMFINDYRRRDIVIRFFLTPLGFTAPVFYIFDSSPMVIKWFALINPLTYQLDIMRKVYFGIAELKDIAILVIATLISLVVTSLVIPKINLILLER</sequence>
<feature type="transmembrane region" description="Helical" evidence="5">
    <location>
        <begin position="238"/>
        <end position="256"/>
    </location>
</feature>
<dbReference type="PANTHER" id="PTHR43229">
    <property type="entry name" value="NODULATION PROTEIN J"/>
    <property type="match status" value="1"/>
</dbReference>
<keyword evidence="3 5" id="KW-1133">Transmembrane helix</keyword>
<gene>
    <name evidence="7" type="ORF">DL07_01550</name>
</gene>
<evidence type="ECO:0000313" key="7">
    <source>
        <dbReference type="EMBL" id="KEO45388.1"/>
    </source>
</evidence>
<feature type="transmembrane region" description="Helical" evidence="5">
    <location>
        <begin position="69"/>
        <end position="91"/>
    </location>
</feature>
<evidence type="ECO:0000313" key="8">
    <source>
        <dbReference type="Proteomes" id="UP000027855"/>
    </source>
</evidence>
<dbReference type="GO" id="GO:0140359">
    <property type="term" value="F:ABC-type transporter activity"/>
    <property type="evidence" value="ECO:0007669"/>
    <property type="project" value="InterPro"/>
</dbReference>
<feature type="transmembrane region" description="Helical" evidence="5">
    <location>
        <begin position="150"/>
        <end position="171"/>
    </location>
</feature>
<keyword evidence="2 5" id="KW-0812">Transmembrane</keyword>
<keyword evidence="5" id="KW-0813">Transport</keyword>
<feature type="transmembrane region" description="Helical" evidence="5">
    <location>
        <begin position="183"/>
        <end position="202"/>
    </location>
</feature>
<evidence type="ECO:0000256" key="1">
    <source>
        <dbReference type="ARBA" id="ARBA00004141"/>
    </source>
</evidence>
<dbReference type="EMBL" id="JJMT01000011">
    <property type="protein sequence ID" value="KEO45388.1"/>
    <property type="molecule type" value="Genomic_DNA"/>
</dbReference>
<dbReference type="PIRSF" id="PIRSF006648">
    <property type="entry name" value="DrrB"/>
    <property type="match status" value="1"/>
</dbReference>
<feature type="transmembrane region" description="Helical" evidence="5">
    <location>
        <begin position="112"/>
        <end position="138"/>
    </location>
</feature>
<feature type="domain" description="ABC transmembrane type-2" evidence="6">
    <location>
        <begin position="33"/>
        <end position="259"/>
    </location>
</feature>
<dbReference type="InterPro" id="IPR047817">
    <property type="entry name" value="ABC2_TM_bact-type"/>
</dbReference>
<comment type="caution">
    <text evidence="7">The sequence shown here is derived from an EMBL/GenBank/DDBJ whole genome shotgun (WGS) entry which is preliminary data.</text>
</comment>
<keyword evidence="4 5" id="KW-0472">Membrane</keyword>
<reference evidence="7 8" key="1">
    <citation type="submission" date="2014-04" db="EMBL/GenBank/DDBJ databases">
        <title>Variable characteristics of bacteriocin-producing Streptococcus salivarius strains isolated from Malaysian subjects.</title>
        <authorList>
            <person name="Philip K."/>
            <person name="Barbour A."/>
        </authorList>
    </citation>
    <scope>NUCLEOTIDE SEQUENCE [LARGE SCALE GENOMIC DNA]</scope>
    <source>
        <strain evidence="7 8">NU10</strain>
    </source>
</reference>
<dbReference type="PANTHER" id="PTHR43229:SF3">
    <property type="entry name" value="ABC-TYPE MULTIDRUG TRANSPORT SYSTEM, PERMEASE COMPONENT"/>
    <property type="match status" value="1"/>
</dbReference>
<dbReference type="GO" id="GO:0043190">
    <property type="term" value="C:ATP-binding cassette (ABC) transporter complex"/>
    <property type="evidence" value="ECO:0007669"/>
    <property type="project" value="InterPro"/>
</dbReference>